<gene>
    <name evidence="2" type="ORF">KL86APRO_10965</name>
</gene>
<organism evidence="2">
    <name type="scientific">uncultured Alphaproteobacteria bacterium</name>
    <dbReference type="NCBI Taxonomy" id="91750"/>
    <lineage>
        <taxon>Bacteria</taxon>
        <taxon>Pseudomonadati</taxon>
        <taxon>Pseudomonadota</taxon>
        <taxon>Alphaproteobacteria</taxon>
        <taxon>environmental samples</taxon>
    </lineage>
</organism>
<dbReference type="EMBL" id="FLUO01000001">
    <property type="protein sequence ID" value="SBV98071.1"/>
    <property type="molecule type" value="Genomic_DNA"/>
</dbReference>
<dbReference type="Pfam" id="PF02518">
    <property type="entry name" value="HATPase_c"/>
    <property type="match status" value="1"/>
</dbReference>
<proteinExistence type="predicted"/>
<evidence type="ECO:0000313" key="2">
    <source>
        <dbReference type="EMBL" id="SBV98071.1"/>
    </source>
</evidence>
<dbReference type="InterPro" id="IPR036890">
    <property type="entry name" value="HATPase_C_sf"/>
</dbReference>
<protein>
    <recommendedName>
        <fullName evidence="1">Histidine kinase/HSP90-like ATPase domain-containing protein</fullName>
    </recommendedName>
</protein>
<dbReference type="AlphaFoldDB" id="A0A212JF78"/>
<reference evidence="2" key="1">
    <citation type="submission" date="2016-04" db="EMBL/GenBank/DDBJ databases">
        <authorList>
            <person name="Evans L.H."/>
            <person name="Alamgir A."/>
            <person name="Owens N."/>
            <person name="Weber N.D."/>
            <person name="Virtaneva K."/>
            <person name="Barbian K."/>
            <person name="Babar A."/>
            <person name="Rosenke K."/>
        </authorList>
    </citation>
    <scope>NUCLEOTIDE SEQUENCE</scope>
    <source>
        <strain evidence="2">86</strain>
    </source>
</reference>
<accession>A0A212JF78</accession>
<dbReference type="Gene3D" id="3.30.565.10">
    <property type="entry name" value="Histidine kinase-like ATPase, C-terminal domain"/>
    <property type="match status" value="1"/>
</dbReference>
<name>A0A212JF78_9PROT</name>
<dbReference type="SUPFAM" id="SSF55874">
    <property type="entry name" value="ATPase domain of HSP90 chaperone/DNA topoisomerase II/histidine kinase"/>
    <property type="match status" value="1"/>
</dbReference>
<sequence length="222" mass="23388">MPDRTRASVKKALPLVMRRAAHDLTQPVQALRMILGLPGVVAEDGRELPRKLDAALIEVEARLAQMQALARVLDGAVEAEAARPVRFADVVALARRMRPDLWTDPLLRVVEALRPVVLPPRAAAWCLNALLDNARRARPKSRIVVGLRAGENRVVVADDGDGMNRATLVALRRALGGGDAGGLGTGLALAAALVAGWGGEWLVDARDGGGACVGFSVADTPG</sequence>
<evidence type="ECO:0000259" key="1">
    <source>
        <dbReference type="Pfam" id="PF02518"/>
    </source>
</evidence>
<dbReference type="InterPro" id="IPR003594">
    <property type="entry name" value="HATPase_dom"/>
</dbReference>
<feature type="domain" description="Histidine kinase/HSP90-like ATPase" evidence="1">
    <location>
        <begin position="126"/>
        <end position="217"/>
    </location>
</feature>